<sequence length="464" mass="52323">MSNVSSSSSTMSVISSDNPASSLSSPANNSDQFAFPGEEDLSPEWLQEVFNSSFLDGETHKMIKGFCYDALQYTVPYLGIRYWDLSVLLPNVLFLLFLIVRCGRVMKKLKSSRSPVFKAFFVLIYLCTLVNVARSLLAFSISTANPLGDFVHKILSISLKFFYMTAELSVLMFALLFGHLDSGSSIRRALVFTLILSMFHAGLQAIIDFDFLPYIDKSWFPSNDLFDLETDAGILLWMGTSMVFAMLYLFIILLPLTCFRNYVTMPSKTSFYIYCISLSILNLVQLLGSSLIFFGARDGMCFVDLSTLLYFCFFSPLVYFTFLRRSLKIRTTRSGDGLFSYRKQKDESGSGELPDSYYPRFSGLTSSSYDDLFDCTRDAMISHHYNLDRPDYMQHPYEAPLMTTDTAESTVTNGSDDGADGHLLNSNGNYRHSALLEPRILRGLGSNGALVFSDEPSNRWSTYR</sequence>
<accession>A0A2A2K5Y9</accession>
<dbReference type="PANTHER" id="PTHR15876:SF8">
    <property type="entry name" value="TRANSMEMBRANE PROTEIN ADIPOCYTE-ASSOCIATED 1"/>
    <property type="match status" value="1"/>
</dbReference>
<keyword evidence="3 7" id="KW-0812">Transmembrane</keyword>
<evidence type="ECO:0000313" key="9">
    <source>
        <dbReference type="Proteomes" id="UP000218231"/>
    </source>
</evidence>
<reference evidence="8 9" key="1">
    <citation type="journal article" date="2017" name="Curr. Biol.">
        <title>Genome architecture and evolution of a unichromosomal asexual nematode.</title>
        <authorList>
            <person name="Fradin H."/>
            <person name="Zegar C."/>
            <person name="Gutwein M."/>
            <person name="Lucas J."/>
            <person name="Kovtun M."/>
            <person name="Corcoran D."/>
            <person name="Baugh L.R."/>
            <person name="Kiontke K."/>
            <person name="Gunsalus K."/>
            <person name="Fitch D.H."/>
            <person name="Piano F."/>
        </authorList>
    </citation>
    <scope>NUCLEOTIDE SEQUENCE [LARGE SCALE GENOMIC DNA]</scope>
    <source>
        <strain evidence="8">PF1309</strain>
    </source>
</reference>
<keyword evidence="9" id="KW-1185">Reference proteome</keyword>
<dbReference type="GO" id="GO:0004930">
    <property type="term" value="F:G protein-coupled receptor activity"/>
    <property type="evidence" value="ECO:0007669"/>
    <property type="project" value="TreeGrafter"/>
</dbReference>
<evidence type="ECO:0000256" key="2">
    <source>
        <dbReference type="ARBA" id="ARBA00010125"/>
    </source>
</evidence>
<evidence type="ECO:0000256" key="7">
    <source>
        <dbReference type="SAM" id="Phobius"/>
    </source>
</evidence>
<organism evidence="8 9">
    <name type="scientific">Diploscapter pachys</name>
    <dbReference type="NCBI Taxonomy" id="2018661"/>
    <lineage>
        <taxon>Eukaryota</taxon>
        <taxon>Metazoa</taxon>
        <taxon>Ecdysozoa</taxon>
        <taxon>Nematoda</taxon>
        <taxon>Chromadorea</taxon>
        <taxon>Rhabditida</taxon>
        <taxon>Rhabditina</taxon>
        <taxon>Rhabditomorpha</taxon>
        <taxon>Rhabditoidea</taxon>
        <taxon>Rhabditidae</taxon>
        <taxon>Diploscapter</taxon>
    </lineage>
</organism>
<feature type="transmembrane region" description="Helical" evidence="7">
    <location>
        <begin position="234"/>
        <end position="259"/>
    </location>
</feature>
<feature type="transmembrane region" description="Helical" evidence="7">
    <location>
        <begin position="161"/>
        <end position="178"/>
    </location>
</feature>
<name>A0A2A2K5Y9_9BILA</name>
<keyword evidence="4 7" id="KW-1133">Transmembrane helix</keyword>
<feature type="transmembrane region" description="Helical" evidence="7">
    <location>
        <begin position="190"/>
        <end position="214"/>
    </location>
</feature>
<evidence type="ECO:0008006" key="10">
    <source>
        <dbReference type="Google" id="ProtNLM"/>
    </source>
</evidence>
<dbReference type="Proteomes" id="UP000218231">
    <property type="component" value="Unassembled WGS sequence"/>
</dbReference>
<comment type="similarity">
    <text evidence="2">Belongs to the UPF0359 family.</text>
</comment>
<protein>
    <recommendedName>
        <fullName evidence="10">Transmembrane protein adipocyte-associated 1 homolog</fullName>
    </recommendedName>
</protein>
<feature type="transmembrane region" description="Helical" evidence="7">
    <location>
        <begin position="302"/>
        <end position="323"/>
    </location>
</feature>
<dbReference type="AlphaFoldDB" id="A0A2A2K5Y9"/>
<dbReference type="EMBL" id="LIAE01009545">
    <property type="protein sequence ID" value="PAV69320.1"/>
    <property type="molecule type" value="Genomic_DNA"/>
</dbReference>
<dbReference type="STRING" id="2018661.A0A2A2K5Y9"/>
<keyword evidence="5 7" id="KW-0472">Membrane</keyword>
<evidence type="ECO:0000256" key="1">
    <source>
        <dbReference type="ARBA" id="ARBA00004141"/>
    </source>
</evidence>
<comment type="subcellular location">
    <subcellularLocation>
        <location evidence="1">Membrane</location>
        <topology evidence="1">Multi-pass membrane protein</topology>
    </subcellularLocation>
</comment>
<evidence type="ECO:0000313" key="8">
    <source>
        <dbReference type="EMBL" id="PAV69320.1"/>
    </source>
</evidence>
<evidence type="ECO:0000256" key="5">
    <source>
        <dbReference type="ARBA" id="ARBA00023136"/>
    </source>
</evidence>
<evidence type="ECO:0000256" key="4">
    <source>
        <dbReference type="ARBA" id="ARBA00022989"/>
    </source>
</evidence>
<feature type="transmembrane region" description="Helical" evidence="7">
    <location>
        <begin position="80"/>
        <end position="100"/>
    </location>
</feature>
<feature type="transmembrane region" description="Helical" evidence="7">
    <location>
        <begin position="271"/>
        <end position="296"/>
    </location>
</feature>
<evidence type="ECO:0000256" key="3">
    <source>
        <dbReference type="ARBA" id="ARBA00022692"/>
    </source>
</evidence>
<dbReference type="Pfam" id="PF10160">
    <property type="entry name" value="Tmemb_40"/>
    <property type="match status" value="1"/>
</dbReference>
<dbReference type="InterPro" id="IPR018781">
    <property type="entry name" value="TPRA1/CAND2/CAND8"/>
</dbReference>
<proteinExistence type="inferred from homology"/>
<feature type="transmembrane region" description="Helical" evidence="7">
    <location>
        <begin position="120"/>
        <end position="141"/>
    </location>
</feature>
<gene>
    <name evidence="8" type="ORF">WR25_27296</name>
</gene>
<evidence type="ECO:0000256" key="6">
    <source>
        <dbReference type="SAM" id="MobiDB-lite"/>
    </source>
</evidence>
<dbReference type="PANTHER" id="PTHR15876">
    <property type="entry name" value="TRANSMEMBRANE PROTEIN ADIPOCYTE-ASSOCIATED 1"/>
    <property type="match status" value="1"/>
</dbReference>
<feature type="region of interest" description="Disordered" evidence="6">
    <location>
        <begin position="1"/>
        <end position="27"/>
    </location>
</feature>
<dbReference type="OrthoDB" id="10027388at2759"/>
<comment type="caution">
    <text evidence="8">The sequence shown here is derived from an EMBL/GenBank/DDBJ whole genome shotgun (WGS) entry which is preliminary data.</text>
</comment>
<dbReference type="GO" id="GO:0005886">
    <property type="term" value="C:plasma membrane"/>
    <property type="evidence" value="ECO:0007669"/>
    <property type="project" value="TreeGrafter"/>
</dbReference>